<gene>
    <name evidence="4" type="ORF">AB675_4461</name>
</gene>
<dbReference type="EMBL" id="LFJN01000016">
    <property type="protein sequence ID" value="KPI38949.1"/>
    <property type="molecule type" value="Genomic_DNA"/>
</dbReference>
<dbReference type="CDD" id="cd00519">
    <property type="entry name" value="Lipase_3"/>
    <property type="match status" value="1"/>
</dbReference>
<proteinExistence type="predicted"/>
<dbReference type="GO" id="GO:0006629">
    <property type="term" value="P:lipid metabolic process"/>
    <property type="evidence" value="ECO:0007669"/>
    <property type="project" value="InterPro"/>
</dbReference>
<dbReference type="InterPro" id="IPR029058">
    <property type="entry name" value="AB_hydrolase_fold"/>
</dbReference>
<keyword evidence="2" id="KW-0378">Hydrolase</keyword>
<organism evidence="4 5">
    <name type="scientific">Cyphellophora attinorum</name>
    <dbReference type="NCBI Taxonomy" id="1664694"/>
    <lineage>
        <taxon>Eukaryota</taxon>
        <taxon>Fungi</taxon>
        <taxon>Dikarya</taxon>
        <taxon>Ascomycota</taxon>
        <taxon>Pezizomycotina</taxon>
        <taxon>Eurotiomycetes</taxon>
        <taxon>Chaetothyriomycetidae</taxon>
        <taxon>Chaetothyriales</taxon>
        <taxon>Cyphellophoraceae</taxon>
        <taxon>Cyphellophora</taxon>
    </lineage>
</organism>
<evidence type="ECO:0000313" key="5">
    <source>
        <dbReference type="Proteomes" id="UP000038010"/>
    </source>
</evidence>
<comment type="caution">
    <text evidence="4">The sequence shown here is derived from an EMBL/GenBank/DDBJ whole genome shotgun (WGS) entry which is preliminary data.</text>
</comment>
<evidence type="ECO:0000313" key="4">
    <source>
        <dbReference type="EMBL" id="KPI38949.1"/>
    </source>
</evidence>
<protein>
    <submittedName>
        <fullName evidence="4">Mono-and diacylglycerol lipase</fullName>
    </submittedName>
</protein>
<dbReference type="PANTHER" id="PTHR46640:SF1">
    <property type="entry name" value="FUNGAL LIPASE-LIKE DOMAIN-CONTAINING PROTEIN-RELATED"/>
    <property type="match status" value="1"/>
</dbReference>
<dbReference type="GO" id="GO:0016787">
    <property type="term" value="F:hydrolase activity"/>
    <property type="evidence" value="ECO:0007669"/>
    <property type="project" value="UniProtKB-KW"/>
</dbReference>
<dbReference type="RefSeq" id="XP_017998912.1">
    <property type="nucleotide sequence ID" value="XM_018144602.1"/>
</dbReference>
<dbReference type="Proteomes" id="UP000038010">
    <property type="component" value="Unassembled WGS sequence"/>
</dbReference>
<sequence length="191" mass="20415">MVAIDPVKQLIVLGFRGSKSVGNWLANANIERERVSLVLWVTAALQSAVAQFPSYQIIATGHSLGGSVATIAAGDLRQAGYTIDLYTYGAPMSGNIAFVNFISSQGNNYRVTHDKDIVPKLPGYLLGYAHISNEYWVTAPSGAAVTTRDVQVSSGALNLRGNAGQLESSTTDHNYYFGNITACGPENLEFP</sequence>
<dbReference type="PANTHER" id="PTHR46640">
    <property type="entry name" value="TRIACYLGLYCEROL LIPASE, PUTATIVE (AFU_ORTHOLOGUE AFUA_6G06510)-RELATED"/>
    <property type="match status" value="1"/>
</dbReference>
<dbReference type="Gene3D" id="3.40.50.1820">
    <property type="entry name" value="alpha/beta hydrolase"/>
    <property type="match status" value="1"/>
</dbReference>
<dbReference type="Pfam" id="PF01764">
    <property type="entry name" value="Lipase_3"/>
    <property type="match status" value="1"/>
</dbReference>
<accession>A0A0N0NLE4</accession>
<reference evidence="4 5" key="1">
    <citation type="submission" date="2015-06" db="EMBL/GenBank/DDBJ databases">
        <title>Draft genome of the ant-associated black yeast Phialophora attae CBS 131958.</title>
        <authorList>
            <person name="Moreno L.F."/>
            <person name="Stielow B.J."/>
            <person name="de Hoog S."/>
            <person name="Vicente V.A."/>
            <person name="Weiss V.A."/>
            <person name="de Vries M."/>
            <person name="Cruz L.M."/>
            <person name="Souza E.M."/>
        </authorList>
    </citation>
    <scope>NUCLEOTIDE SEQUENCE [LARGE SCALE GENOMIC DNA]</scope>
    <source>
        <strain evidence="4 5">CBS 131958</strain>
    </source>
</reference>
<dbReference type="SUPFAM" id="SSF53474">
    <property type="entry name" value="alpha/beta-Hydrolases"/>
    <property type="match status" value="1"/>
</dbReference>
<dbReference type="OrthoDB" id="426718at2759"/>
<dbReference type="AlphaFoldDB" id="A0A0N0NLE4"/>
<name>A0A0N0NLE4_9EURO</name>
<dbReference type="VEuPathDB" id="FungiDB:AB675_4461"/>
<keyword evidence="5" id="KW-1185">Reference proteome</keyword>
<evidence type="ECO:0000256" key="2">
    <source>
        <dbReference type="ARBA" id="ARBA00022801"/>
    </source>
</evidence>
<dbReference type="GeneID" id="28736482"/>
<evidence type="ECO:0000256" key="1">
    <source>
        <dbReference type="ARBA" id="ARBA00022729"/>
    </source>
</evidence>
<feature type="domain" description="Fungal lipase-type" evidence="3">
    <location>
        <begin position="41"/>
        <end position="123"/>
    </location>
</feature>
<evidence type="ECO:0000259" key="3">
    <source>
        <dbReference type="Pfam" id="PF01764"/>
    </source>
</evidence>
<dbReference type="InterPro" id="IPR051299">
    <property type="entry name" value="AB_hydrolase_lip/est"/>
</dbReference>
<dbReference type="InterPro" id="IPR002921">
    <property type="entry name" value="Fungal_lipase-type"/>
</dbReference>
<dbReference type="STRING" id="1664694.A0A0N0NLE4"/>
<keyword evidence="1" id="KW-0732">Signal</keyword>